<organism evidence="1 2">
    <name type="scientific">Dyella choica</name>
    <dbReference type="NCBI Taxonomy" id="1927959"/>
    <lineage>
        <taxon>Bacteria</taxon>
        <taxon>Pseudomonadati</taxon>
        <taxon>Pseudomonadota</taxon>
        <taxon>Gammaproteobacteria</taxon>
        <taxon>Lysobacterales</taxon>
        <taxon>Rhodanobacteraceae</taxon>
        <taxon>Dyella</taxon>
    </lineage>
</organism>
<accession>A0A432LZR5</accession>
<gene>
    <name evidence="1" type="ORF">EKH80_22585</name>
</gene>
<proteinExistence type="predicted"/>
<dbReference type="EMBL" id="RYYV01000034">
    <property type="protein sequence ID" value="RUL69315.1"/>
    <property type="molecule type" value="Genomic_DNA"/>
</dbReference>
<keyword evidence="2" id="KW-1185">Reference proteome</keyword>
<comment type="caution">
    <text evidence="1">The sequence shown here is derived from an EMBL/GenBank/DDBJ whole genome shotgun (WGS) entry which is preliminary data.</text>
</comment>
<evidence type="ECO:0000313" key="1">
    <source>
        <dbReference type="EMBL" id="RUL69315.1"/>
    </source>
</evidence>
<dbReference type="Proteomes" id="UP000274358">
    <property type="component" value="Unassembled WGS sequence"/>
</dbReference>
<dbReference type="AlphaFoldDB" id="A0A432LZR5"/>
<evidence type="ECO:0000313" key="2">
    <source>
        <dbReference type="Proteomes" id="UP000274358"/>
    </source>
</evidence>
<sequence length="97" mass="10878">MNGPLAALKYRLKKTQPETSEAILITLHGTPESRALMANTLKSFVALIGQAQRRLDLVVQRKLVEFLTPAPPSPPLNTLRRLDMMHRARQFALDSSE</sequence>
<protein>
    <submittedName>
        <fullName evidence="1">Uncharacterized protein</fullName>
    </submittedName>
</protein>
<name>A0A432LZR5_9GAMM</name>
<dbReference type="RefSeq" id="WP_126687064.1">
    <property type="nucleotide sequence ID" value="NZ_RYYV01000034.1"/>
</dbReference>
<reference evidence="1 2" key="1">
    <citation type="submission" date="2018-12" db="EMBL/GenBank/DDBJ databases">
        <title>Dyella dinghuensis sp. nov. DHOA06 and Dyella choica sp. nov. 4M-K27, isolated from forest soil.</title>
        <authorList>
            <person name="Qiu L.-H."/>
            <person name="Gao Z.-H."/>
        </authorList>
    </citation>
    <scope>NUCLEOTIDE SEQUENCE [LARGE SCALE GENOMIC DNA]</scope>
    <source>
        <strain evidence="1 2">4M-K27</strain>
    </source>
</reference>